<feature type="domain" description="Copper amine oxidase-like N-terminal" evidence="4">
    <location>
        <begin position="273"/>
        <end position="377"/>
    </location>
</feature>
<evidence type="ECO:0000259" key="4">
    <source>
        <dbReference type="Pfam" id="PF07833"/>
    </source>
</evidence>
<comment type="caution">
    <text evidence="5">The sequence shown here is derived from an EMBL/GenBank/DDBJ whole genome shotgun (WGS) entry which is preliminary data.</text>
</comment>
<reference evidence="5 6" key="1">
    <citation type="submission" date="2016-09" db="EMBL/GenBank/DDBJ databases">
        <title>Draft genome sequence for the type strain of Desulfuribacillus alkaliarsenatis AHT28, an obligately anaerobic, sulfidogenic bacterium isolated from Russian soda lake sediments.</title>
        <authorList>
            <person name="Abin C.A."/>
            <person name="Hollibaugh J.T."/>
        </authorList>
    </citation>
    <scope>NUCLEOTIDE SEQUENCE [LARGE SCALE GENOMIC DNA]</scope>
    <source>
        <strain evidence="5 6">AHT28</strain>
    </source>
</reference>
<feature type="coiled-coil region" evidence="1">
    <location>
        <begin position="389"/>
        <end position="416"/>
    </location>
</feature>
<proteinExistence type="predicted"/>
<dbReference type="RefSeq" id="WP_069642888.1">
    <property type="nucleotide sequence ID" value="NZ_MIJE01000011.1"/>
</dbReference>
<dbReference type="Pfam" id="PF07833">
    <property type="entry name" value="Cu_amine_oxidN1"/>
    <property type="match status" value="1"/>
</dbReference>
<dbReference type="Proteomes" id="UP000094296">
    <property type="component" value="Unassembled WGS sequence"/>
</dbReference>
<dbReference type="SUPFAM" id="SSF55383">
    <property type="entry name" value="Copper amine oxidase, domain N"/>
    <property type="match status" value="1"/>
</dbReference>
<dbReference type="AlphaFoldDB" id="A0A1E5G3E2"/>
<feature type="region of interest" description="Disordered" evidence="2">
    <location>
        <begin position="30"/>
        <end position="50"/>
    </location>
</feature>
<sequence length="416" mass="47903">MMKNIKRVVVISTAAMLALSSIAIADTSNNRATNQTNERPSVERPQILPQNQQNTNIREQLSIEQQYLTKMAEVRDMVAKIRNNDKKSEYIQNVQAVYDTRDSFESKIKRLNQVEREVRAILSSEQQPQREQIEPKQPNVAEERDVHRLYLAEMQKLRQMITSIGDPQIKTRLLREAQAIHNTRDSFENKITRIAELEELIYDLYSQEGENAVAFKQKFERAQALTNQLGREGALELRQQLAERQQLLQAQERLEQAEKQALRARAVQERLFIKGKTLKYDVPPVIREGRTLVPVRAITEGLGAEVQWDQELKKITITKDGKEIILFLDSAEVIVNGEAYQLEVPAQLTNNRTLVPLRFVSEILGESVDYEDQTGDIDIGLGDLDALDLLDEDEEETELDKLLEELEEELKEELEE</sequence>
<protein>
    <recommendedName>
        <fullName evidence="4">Copper amine oxidase-like N-terminal domain-containing protein</fullName>
    </recommendedName>
</protein>
<evidence type="ECO:0000256" key="2">
    <source>
        <dbReference type="SAM" id="MobiDB-lite"/>
    </source>
</evidence>
<dbReference type="InterPro" id="IPR036582">
    <property type="entry name" value="Mao_N_sf"/>
</dbReference>
<evidence type="ECO:0000256" key="3">
    <source>
        <dbReference type="SAM" id="SignalP"/>
    </source>
</evidence>
<accession>A0A1E5G3E2</accession>
<feature type="coiled-coil region" evidence="1">
    <location>
        <begin position="234"/>
        <end position="267"/>
    </location>
</feature>
<dbReference type="STRING" id="766136.BHF68_04600"/>
<gene>
    <name evidence="5" type="ORF">BHF68_04600</name>
</gene>
<keyword evidence="3" id="KW-0732">Signal</keyword>
<evidence type="ECO:0000313" key="6">
    <source>
        <dbReference type="Proteomes" id="UP000094296"/>
    </source>
</evidence>
<dbReference type="EMBL" id="MIJE01000011">
    <property type="protein sequence ID" value="OEF97490.1"/>
    <property type="molecule type" value="Genomic_DNA"/>
</dbReference>
<feature type="compositionally biased region" description="Polar residues" evidence="2">
    <location>
        <begin position="30"/>
        <end position="39"/>
    </location>
</feature>
<keyword evidence="6" id="KW-1185">Reference proteome</keyword>
<keyword evidence="1" id="KW-0175">Coiled coil</keyword>
<evidence type="ECO:0000313" key="5">
    <source>
        <dbReference type="EMBL" id="OEF97490.1"/>
    </source>
</evidence>
<dbReference type="Gene3D" id="3.30.457.10">
    <property type="entry name" value="Copper amine oxidase-like, N-terminal domain"/>
    <property type="match status" value="1"/>
</dbReference>
<name>A0A1E5G3E2_9FIRM</name>
<organism evidence="5 6">
    <name type="scientific">Desulfuribacillus alkaliarsenatis</name>
    <dbReference type="NCBI Taxonomy" id="766136"/>
    <lineage>
        <taxon>Bacteria</taxon>
        <taxon>Bacillati</taxon>
        <taxon>Bacillota</taxon>
        <taxon>Desulfuribacillia</taxon>
        <taxon>Desulfuribacillales</taxon>
        <taxon>Desulfuribacillaceae</taxon>
        <taxon>Desulfuribacillus</taxon>
    </lineage>
</organism>
<dbReference type="InterPro" id="IPR012854">
    <property type="entry name" value="Cu_amine_oxidase-like_N"/>
</dbReference>
<evidence type="ECO:0000256" key="1">
    <source>
        <dbReference type="SAM" id="Coils"/>
    </source>
</evidence>
<feature type="chain" id="PRO_5009177100" description="Copper amine oxidase-like N-terminal domain-containing protein" evidence="3">
    <location>
        <begin position="26"/>
        <end position="416"/>
    </location>
</feature>
<feature type="signal peptide" evidence="3">
    <location>
        <begin position="1"/>
        <end position="25"/>
    </location>
</feature>